<dbReference type="InterPro" id="IPR024156">
    <property type="entry name" value="Small_GTPase_ARF"/>
</dbReference>
<evidence type="ECO:0008006" key="12">
    <source>
        <dbReference type="Google" id="ProtNLM"/>
    </source>
</evidence>
<evidence type="ECO:0000256" key="4">
    <source>
        <dbReference type="ARBA" id="ARBA00023134"/>
    </source>
</evidence>
<accession>A0AA40HGZ7</accession>
<evidence type="ECO:0000256" key="9">
    <source>
        <dbReference type="SAM" id="MobiDB-lite"/>
    </source>
</evidence>
<feature type="compositionally biased region" description="Pro residues" evidence="9">
    <location>
        <begin position="255"/>
        <end position="271"/>
    </location>
</feature>
<feature type="binding site" evidence="6">
    <location>
        <begin position="125"/>
        <end position="128"/>
    </location>
    <ligand>
        <name>GTP</name>
        <dbReference type="ChEBI" id="CHEBI:37565"/>
    </ligand>
</feature>
<keyword evidence="7" id="KW-0479">Metal-binding</keyword>
<evidence type="ECO:0000313" key="11">
    <source>
        <dbReference type="Proteomes" id="UP001177744"/>
    </source>
</evidence>
<dbReference type="Pfam" id="PF00025">
    <property type="entry name" value="Arf"/>
    <property type="match status" value="1"/>
</dbReference>
<dbReference type="PRINTS" id="PR00328">
    <property type="entry name" value="SAR1GTPBP"/>
</dbReference>
<feature type="region of interest" description="Disordered" evidence="9">
    <location>
        <begin position="253"/>
        <end position="278"/>
    </location>
</feature>
<dbReference type="SUPFAM" id="SSF52540">
    <property type="entry name" value="P-loop containing nucleoside triphosphate hydrolases"/>
    <property type="match status" value="1"/>
</dbReference>
<dbReference type="InterPro" id="IPR027417">
    <property type="entry name" value="P-loop_NTPase"/>
</dbReference>
<organism evidence="10 11">
    <name type="scientific">Cnephaeus nilssonii</name>
    <name type="common">Northern bat</name>
    <name type="synonym">Eptesicus nilssonii</name>
    <dbReference type="NCBI Taxonomy" id="3371016"/>
    <lineage>
        <taxon>Eukaryota</taxon>
        <taxon>Metazoa</taxon>
        <taxon>Chordata</taxon>
        <taxon>Craniata</taxon>
        <taxon>Vertebrata</taxon>
        <taxon>Euteleostomi</taxon>
        <taxon>Mammalia</taxon>
        <taxon>Eutheria</taxon>
        <taxon>Laurasiatheria</taxon>
        <taxon>Chiroptera</taxon>
        <taxon>Yangochiroptera</taxon>
        <taxon>Vespertilionidae</taxon>
        <taxon>Cnephaeus</taxon>
    </lineage>
</organism>
<keyword evidence="5" id="KW-0449">Lipoprotein</keyword>
<proteinExistence type="inferred from homology"/>
<keyword evidence="11" id="KW-1185">Reference proteome</keyword>
<feature type="binding site" evidence="6">
    <location>
        <begin position="23"/>
        <end position="30"/>
    </location>
    <ligand>
        <name>GTP</name>
        <dbReference type="ChEBI" id="CHEBI:37565"/>
    </ligand>
</feature>
<keyword evidence="3 6" id="KW-0547">Nucleotide-binding</keyword>
<dbReference type="Proteomes" id="UP001177744">
    <property type="component" value="Unassembled WGS sequence"/>
</dbReference>
<evidence type="ECO:0000313" key="10">
    <source>
        <dbReference type="EMBL" id="KAK1330968.1"/>
    </source>
</evidence>
<evidence type="ECO:0000256" key="8">
    <source>
        <dbReference type="RuleBase" id="RU003925"/>
    </source>
</evidence>
<keyword evidence="2" id="KW-0519">Myristate</keyword>
<dbReference type="GO" id="GO:0003924">
    <property type="term" value="F:GTPase activity"/>
    <property type="evidence" value="ECO:0007669"/>
    <property type="project" value="InterPro"/>
</dbReference>
<protein>
    <recommendedName>
        <fullName evidence="12">ADP-ribosylation factor-like protein 5C</fullName>
    </recommendedName>
</protein>
<dbReference type="InterPro" id="IPR006689">
    <property type="entry name" value="Small_GTPase_ARF/SAR"/>
</dbReference>
<keyword evidence="7" id="KW-0460">Magnesium</keyword>
<feature type="binding site" evidence="6">
    <location>
        <position position="69"/>
    </location>
    <ligand>
        <name>GTP</name>
        <dbReference type="ChEBI" id="CHEBI:37565"/>
    </ligand>
</feature>
<dbReference type="EMBL" id="JAULJE010000020">
    <property type="protein sequence ID" value="KAK1330968.1"/>
    <property type="molecule type" value="Genomic_DNA"/>
</dbReference>
<evidence type="ECO:0000256" key="5">
    <source>
        <dbReference type="ARBA" id="ARBA00023288"/>
    </source>
</evidence>
<evidence type="ECO:0000256" key="6">
    <source>
        <dbReference type="PIRSR" id="PIRSR606689-1"/>
    </source>
</evidence>
<evidence type="ECO:0000256" key="7">
    <source>
        <dbReference type="PIRSR" id="PIRSR606689-2"/>
    </source>
</evidence>
<dbReference type="GO" id="GO:0005525">
    <property type="term" value="F:GTP binding"/>
    <property type="evidence" value="ECO:0007669"/>
    <property type="project" value="UniProtKB-KW"/>
</dbReference>
<evidence type="ECO:0000256" key="1">
    <source>
        <dbReference type="ARBA" id="ARBA00010290"/>
    </source>
</evidence>
<evidence type="ECO:0000256" key="3">
    <source>
        <dbReference type="ARBA" id="ARBA00022741"/>
    </source>
</evidence>
<sequence length="283" mass="31541">MGQLMAKLMGVFGKQEHKVIIVGLDNAGKSTILYQFLMNEVVHTCPTIGSNVEEVVLRKTHFLMWDVGGQEALRSTWNTYFSNTEFIILVIDSTDRDRLLTTREELYKMLAHEALRDASVLIFANKQDLKDSMTTVEISQFLTLSAIKDHPWHIQGCCALTGEGLAACWAPVDAISGHCQLMSQSEANQELQGLARTTWVENPRQQVKLPLTPGKQASFLETPGDVGWVREWSLSPQFVGKMEGQVRDRLSFLEPSPPPPSTLNPSPPPQFSGPSAIFGQRIF</sequence>
<reference evidence="10" key="1">
    <citation type="submission" date="2023-06" db="EMBL/GenBank/DDBJ databases">
        <title>Reference genome for the Northern bat (Eptesicus nilssonii), a most northern bat species.</title>
        <authorList>
            <person name="Laine V.N."/>
            <person name="Pulliainen A.T."/>
            <person name="Lilley T.M."/>
        </authorList>
    </citation>
    <scope>NUCLEOTIDE SEQUENCE</scope>
    <source>
        <strain evidence="10">BLF_Eptnil</strain>
        <tissue evidence="10">Kidney</tissue>
    </source>
</reference>
<comment type="caution">
    <text evidence="10">The sequence shown here is derived from an EMBL/GenBank/DDBJ whole genome shotgun (WGS) entry which is preliminary data.</text>
</comment>
<dbReference type="SMART" id="SM00177">
    <property type="entry name" value="ARF"/>
    <property type="match status" value="1"/>
</dbReference>
<dbReference type="SMART" id="SM00178">
    <property type="entry name" value="SAR"/>
    <property type="match status" value="1"/>
</dbReference>
<keyword evidence="4 6" id="KW-0342">GTP-binding</keyword>
<dbReference type="GO" id="GO:1903292">
    <property type="term" value="P:protein localization to Golgi membrane"/>
    <property type="evidence" value="ECO:0007669"/>
    <property type="project" value="UniProtKB-ARBA"/>
</dbReference>
<dbReference type="InterPro" id="IPR005225">
    <property type="entry name" value="Small_GTP-bd"/>
</dbReference>
<dbReference type="GO" id="GO:0046872">
    <property type="term" value="F:metal ion binding"/>
    <property type="evidence" value="ECO:0007669"/>
    <property type="project" value="UniProtKB-KW"/>
</dbReference>
<dbReference type="CDD" id="cd04153">
    <property type="entry name" value="Arl5_Arl8"/>
    <property type="match status" value="1"/>
</dbReference>
<name>A0AA40HGZ7_CNENI</name>
<dbReference type="PANTHER" id="PTHR11711">
    <property type="entry name" value="ADP RIBOSYLATION FACTOR-RELATED"/>
    <property type="match status" value="1"/>
</dbReference>
<dbReference type="AlphaFoldDB" id="A0AA40HGZ7"/>
<dbReference type="NCBIfam" id="TIGR00231">
    <property type="entry name" value="small_GTP"/>
    <property type="match status" value="1"/>
</dbReference>
<evidence type="ECO:0000256" key="2">
    <source>
        <dbReference type="ARBA" id="ARBA00022707"/>
    </source>
</evidence>
<feature type="binding site" evidence="7">
    <location>
        <position position="30"/>
    </location>
    <ligand>
        <name>Mg(2+)</name>
        <dbReference type="ChEBI" id="CHEBI:18420"/>
    </ligand>
</feature>
<feature type="binding site" evidence="7">
    <location>
        <position position="47"/>
    </location>
    <ligand>
        <name>Mg(2+)</name>
        <dbReference type="ChEBI" id="CHEBI:18420"/>
    </ligand>
</feature>
<dbReference type="Gene3D" id="3.40.50.300">
    <property type="entry name" value="P-loop containing nucleotide triphosphate hydrolases"/>
    <property type="match status" value="1"/>
</dbReference>
<comment type="similarity">
    <text evidence="1 8">Belongs to the small GTPase superfamily. Arf family.</text>
</comment>
<gene>
    <name evidence="10" type="ORF">QTO34_008912</name>
</gene>
<dbReference type="FunFam" id="3.40.50.300:FF:000294">
    <property type="entry name" value="ADP-ribosylation factor-like protein 5A"/>
    <property type="match status" value="1"/>
</dbReference>
<dbReference type="PROSITE" id="PS51417">
    <property type="entry name" value="ARF"/>
    <property type="match status" value="1"/>
</dbReference>